<reference evidence="1 2" key="1">
    <citation type="submission" date="2023-09" db="EMBL/GenBank/DDBJ databases">
        <title>Pyrofollis japonicus gen. nov. sp. nov., a novel member of the family Pyrodictiaceae isolated from the Iheya North hydrothermal field.</title>
        <authorList>
            <person name="Miyazaki U."/>
            <person name="Sanari M."/>
            <person name="Tame A."/>
            <person name="Kitajima M."/>
            <person name="Okamoto A."/>
            <person name="Sawayama S."/>
            <person name="Miyazaki J."/>
            <person name="Takai K."/>
            <person name="Nakagawa S."/>
        </authorList>
    </citation>
    <scope>NUCLEOTIDE SEQUENCE [LARGE SCALE GENOMIC DNA]</scope>
    <source>
        <strain evidence="1 2">AV2</strain>
    </source>
</reference>
<dbReference type="EMBL" id="AP028907">
    <property type="protein sequence ID" value="BES81316.1"/>
    <property type="molecule type" value="Genomic_DNA"/>
</dbReference>
<accession>A0ABM8IUW7</accession>
<dbReference type="Proteomes" id="UP001341135">
    <property type="component" value="Chromosome"/>
</dbReference>
<keyword evidence="2" id="KW-1185">Reference proteome</keyword>
<gene>
    <name evidence="1" type="ORF">PABY_08830</name>
</gene>
<name>A0ABM8IUW7_9CREN</name>
<evidence type="ECO:0000313" key="2">
    <source>
        <dbReference type="Proteomes" id="UP001341135"/>
    </source>
</evidence>
<sequence length="71" mass="8212">MVINYCDISSYEIVKPRPAVSREDLSPGALELLLRDGKRIRIEFSPRVYEIVKSAVKKYVRSGIERCKGRR</sequence>
<evidence type="ECO:0000313" key="1">
    <source>
        <dbReference type="EMBL" id="BES81316.1"/>
    </source>
</evidence>
<protein>
    <submittedName>
        <fullName evidence="1">Uncharacterized protein</fullName>
    </submittedName>
</protein>
<organism evidence="1 2">
    <name type="scientific">Pyrodictium abyssi</name>
    <dbReference type="NCBI Taxonomy" id="54256"/>
    <lineage>
        <taxon>Archaea</taxon>
        <taxon>Thermoproteota</taxon>
        <taxon>Thermoprotei</taxon>
        <taxon>Desulfurococcales</taxon>
        <taxon>Pyrodictiaceae</taxon>
        <taxon>Pyrodictium</taxon>
    </lineage>
</organism>
<proteinExistence type="predicted"/>